<keyword evidence="4 5" id="KW-0472">Membrane</keyword>
<evidence type="ECO:0000256" key="3">
    <source>
        <dbReference type="ARBA" id="ARBA00022989"/>
    </source>
</evidence>
<dbReference type="OrthoDB" id="9787732at2"/>
<gene>
    <name evidence="7" type="ORF">C7S18_12055</name>
</gene>
<keyword evidence="3 5" id="KW-1133">Transmembrane helix</keyword>
<evidence type="ECO:0000256" key="4">
    <source>
        <dbReference type="ARBA" id="ARBA00023136"/>
    </source>
</evidence>
<dbReference type="AlphaFoldDB" id="A0A2P1PSR1"/>
<protein>
    <submittedName>
        <fullName evidence="7">RDD family protein</fullName>
    </submittedName>
</protein>
<name>A0A2P1PSR1_9GAMM</name>
<keyword evidence="8" id="KW-1185">Reference proteome</keyword>
<keyword evidence="2 5" id="KW-0812">Transmembrane</keyword>
<evidence type="ECO:0000256" key="2">
    <source>
        <dbReference type="ARBA" id="ARBA00022692"/>
    </source>
</evidence>
<dbReference type="EMBL" id="CP027860">
    <property type="protein sequence ID" value="AVP97885.1"/>
    <property type="molecule type" value="Genomic_DNA"/>
</dbReference>
<reference evidence="7 8" key="2">
    <citation type="submission" date="2018-03" db="EMBL/GenBank/DDBJ databases">
        <authorList>
            <person name="Keele B.F."/>
        </authorList>
    </citation>
    <scope>NUCLEOTIDE SEQUENCE [LARGE SCALE GENOMIC DNA]</scope>
    <source>
        <strain evidence="7 8">D13</strain>
    </source>
</reference>
<dbReference type="PANTHER" id="PTHR38480">
    <property type="entry name" value="SLR0254 PROTEIN"/>
    <property type="match status" value="1"/>
</dbReference>
<accession>A0A2P1PSR1</accession>
<sequence>MRQLLGLPRNLLRGLMLDTAYRIATPEGIELSLRLAGPVPRALAWLIDFAWRAGVVMVFATLIGVLAGNSKLMGGLLLILLFLIEWVVPAWLEAVWDGATPGKRALGIRVLRDDGSPLTFGPAFVRNILRTADFLPGFYSGGLICSLLHPQFKRLGDLVAGTIVVYVDPPEKPPVLVDVETLAPSIPITLGEKRAILDYAERVPQLSEERADELAQIVAPILLPPQRQGAAARLGLVGVAQHLMGARHDETR</sequence>
<comment type="subcellular location">
    <subcellularLocation>
        <location evidence="1">Membrane</location>
        <topology evidence="1">Multi-pass membrane protein</topology>
    </subcellularLocation>
</comment>
<feature type="transmembrane region" description="Helical" evidence="5">
    <location>
        <begin position="42"/>
        <end position="65"/>
    </location>
</feature>
<evidence type="ECO:0000259" key="6">
    <source>
        <dbReference type="Pfam" id="PF06271"/>
    </source>
</evidence>
<evidence type="ECO:0000256" key="1">
    <source>
        <dbReference type="ARBA" id="ARBA00004141"/>
    </source>
</evidence>
<organism evidence="7 8">
    <name type="scientific">Ahniella affigens</name>
    <dbReference type="NCBI Taxonomy" id="2021234"/>
    <lineage>
        <taxon>Bacteria</taxon>
        <taxon>Pseudomonadati</taxon>
        <taxon>Pseudomonadota</taxon>
        <taxon>Gammaproteobacteria</taxon>
        <taxon>Lysobacterales</taxon>
        <taxon>Rhodanobacteraceae</taxon>
        <taxon>Ahniella</taxon>
    </lineage>
</organism>
<reference evidence="7 8" key="1">
    <citation type="submission" date="2018-03" db="EMBL/GenBank/DDBJ databases">
        <title>Ahniella affigens gen. nov., sp. nov., a gammaproteobacterium isolated from sandy soil near a stream.</title>
        <authorList>
            <person name="Ko Y."/>
            <person name="Kim J.-H."/>
        </authorList>
    </citation>
    <scope>NUCLEOTIDE SEQUENCE [LARGE SCALE GENOMIC DNA]</scope>
    <source>
        <strain evidence="7 8">D13</strain>
    </source>
</reference>
<feature type="transmembrane region" description="Helical" evidence="5">
    <location>
        <begin position="72"/>
        <end position="92"/>
    </location>
</feature>
<dbReference type="InterPro" id="IPR010432">
    <property type="entry name" value="RDD"/>
</dbReference>
<proteinExistence type="predicted"/>
<dbReference type="Proteomes" id="UP000241074">
    <property type="component" value="Chromosome"/>
</dbReference>
<evidence type="ECO:0000313" key="8">
    <source>
        <dbReference type="Proteomes" id="UP000241074"/>
    </source>
</evidence>
<evidence type="ECO:0000313" key="7">
    <source>
        <dbReference type="EMBL" id="AVP97885.1"/>
    </source>
</evidence>
<dbReference type="KEGG" id="xba:C7S18_12055"/>
<dbReference type="PANTHER" id="PTHR38480:SF1">
    <property type="entry name" value="SLR0254 PROTEIN"/>
    <property type="match status" value="1"/>
</dbReference>
<dbReference type="GO" id="GO:0016020">
    <property type="term" value="C:membrane"/>
    <property type="evidence" value="ECO:0007669"/>
    <property type="project" value="UniProtKB-SubCell"/>
</dbReference>
<dbReference type="Pfam" id="PF06271">
    <property type="entry name" value="RDD"/>
    <property type="match status" value="1"/>
</dbReference>
<evidence type="ECO:0000256" key="5">
    <source>
        <dbReference type="SAM" id="Phobius"/>
    </source>
</evidence>
<feature type="domain" description="RDD" evidence="6">
    <location>
        <begin position="35"/>
        <end position="161"/>
    </location>
</feature>